<feature type="chain" id="PRO_5030777073" description="Extracellular membrane protein CFEM domain-containing protein" evidence="2">
    <location>
        <begin position="17"/>
        <end position="289"/>
    </location>
</feature>
<dbReference type="EMBL" id="CP069038">
    <property type="protein sequence ID" value="QRD04071.1"/>
    <property type="molecule type" value="Genomic_DNA"/>
</dbReference>
<evidence type="ECO:0000313" key="3">
    <source>
        <dbReference type="EMBL" id="QRD04071.1"/>
    </source>
</evidence>
<dbReference type="AlphaFoldDB" id="A0A7U2I5F1"/>
<feature type="signal peptide" evidence="2">
    <location>
        <begin position="1"/>
        <end position="16"/>
    </location>
</feature>
<accession>A0A7U2I5F1</accession>
<sequence>MRIVLLVGALAALATAFPRPQDDTPDDTPDEPSDDPATISLGFPTATIPVTLITSLNIPVTESFEIVKPTKSKRPHWEPIPIFTKQCKCDVATVRYPCWATDALQKCNYEENFSYGCYMEAAGGCPTPTRARSLQTNTHDRPSSLRFWRKSASIADTVSEHHYTGTYIDDIDMECVAADWEYHGTCGADCKRHAACAADWKCHFADYTSCVRLVSSREDRLDPGESFPCCKAAKSLLFRRAKKYMHTNGTSCKPVTAQVQDNASLLRIYTVPSNTCIRSPYTDRLRSSR</sequence>
<feature type="region of interest" description="Disordered" evidence="1">
    <location>
        <begin position="17"/>
        <end position="39"/>
    </location>
</feature>
<protein>
    <recommendedName>
        <fullName evidence="5">Extracellular membrane protein CFEM domain-containing protein</fullName>
    </recommendedName>
</protein>
<reference evidence="4" key="1">
    <citation type="journal article" date="2021" name="BMC Genomics">
        <title>Chromosome-level genome assembly and manually-curated proteome of model necrotroph Parastagonospora nodorum Sn15 reveals a genome-wide trove of candidate effector homologs, and redundancy of virulence-related functions within an accessory chromosome.</title>
        <authorList>
            <person name="Bertazzoni S."/>
            <person name="Jones D.A.B."/>
            <person name="Phan H.T."/>
            <person name="Tan K.-C."/>
            <person name="Hane J.K."/>
        </authorList>
    </citation>
    <scope>NUCLEOTIDE SEQUENCE [LARGE SCALE GENOMIC DNA]</scope>
    <source>
        <strain evidence="4">SN15 / ATCC MYA-4574 / FGSC 10173)</strain>
    </source>
</reference>
<keyword evidence="4" id="KW-1185">Reference proteome</keyword>
<evidence type="ECO:0008006" key="5">
    <source>
        <dbReference type="Google" id="ProtNLM"/>
    </source>
</evidence>
<organism evidence="3 4">
    <name type="scientific">Phaeosphaeria nodorum (strain SN15 / ATCC MYA-4574 / FGSC 10173)</name>
    <name type="common">Glume blotch fungus</name>
    <name type="synonym">Parastagonospora nodorum</name>
    <dbReference type="NCBI Taxonomy" id="321614"/>
    <lineage>
        <taxon>Eukaryota</taxon>
        <taxon>Fungi</taxon>
        <taxon>Dikarya</taxon>
        <taxon>Ascomycota</taxon>
        <taxon>Pezizomycotina</taxon>
        <taxon>Dothideomycetes</taxon>
        <taxon>Pleosporomycetidae</taxon>
        <taxon>Pleosporales</taxon>
        <taxon>Pleosporineae</taxon>
        <taxon>Phaeosphaeriaceae</taxon>
        <taxon>Parastagonospora</taxon>
    </lineage>
</organism>
<gene>
    <name evidence="3" type="ORF">JI435_128110</name>
</gene>
<dbReference type="OrthoDB" id="3692961at2759"/>
<dbReference type="VEuPathDB" id="FungiDB:JI435_128110"/>
<dbReference type="Proteomes" id="UP000663193">
    <property type="component" value="Chromosome 16"/>
</dbReference>
<feature type="compositionally biased region" description="Acidic residues" evidence="1">
    <location>
        <begin position="23"/>
        <end position="34"/>
    </location>
</feature>
<proteinExistence type="predicted"/>
<keyword evidence="2" id="KW-0732">Signal</keyword>
<name>A0A7U2I5F1_PHANO</name>
<evidence type="ECO:0000256" key="2">
    <source>
        <dbReference type="SAM" id="SignalP"/>
    </source>
</evidence>
<evidence type="ECO:0000256" key="1">
    <source>
        <dbReference type="SAM" id="MobiDB-lite"/>
    </source>
</evidence>
<evidence type="ECO:0000313" key="4">
    <source>
        <dbReference type="Proteomes" id="UP000663193"/>
    </source>
</evidence>